<feature type="domain" description="RAI1-like" evidence="1">
    <location>
        <begin position="9"/>
        <end position="348"/>
    </location>
</feature>
<evidence type="ECO:0000313" key="3">
    <source>
        <dbReference type="Proteomes" id="UP001378960"/>
    </source>
</evidence>
<dbReference type="InterPro" id="IPR013961">
    <property type="entry name" value="RAI1"/>
</dbReference>
<evidence type="ECO:0000313" key="2">
    <source>
        <dbReference type="EMBL" id="GMM45101.1"/>
    </source>
</evidence>
<dbReference type="EMBL" id="BTGB01000001">
    <property type="protein sequence ID" value="GMM45101.1"/>
    <property type="molecule type" value="Genomic_DNA"/>
</dbReference>
<dbReference type="Pfam" id="PF08652">
    <property type="entry name" value="RAI1"/>
    <property type="match status" value="1"/>
</dbReference>
<sequence length="415" mass="49125">MSEDYHKGRPREIFRYSCTGEKLSFDYRELHTYYLTENLRPGPPKNGNSRPILGLKGGIGNYNRKVFTEKESKIRMFLLTLLVYESINNVSYPIEDTIDKKEIEILAHNGLFTDIISKSCEVYNIILFKGRMIFANTATRVNQNRLYSYIGVKFESIVCKTNDPIDSSHCKLLLKGKYGEWRFKSVVEIDGFKRYPRKKEKKIEDFQLKERAQMYTEMKLCCISDDSKLIEVDNIKNKREFIEFLAKNVKTFRLKVKKWLLQSYFGRQDILVIGIRNDNMKLVCYEEISLKNDLLPYIKKHYKNLYESFVNRERILNDAFNKIYDQIIELRNDEKDVFILDTRALEIKKVEEGNGDGDNELFNNMLIEEYRSKIEKNEDILDQCPMINHEQFNELKMKAMTDKMNELTVSNDDDN</sequence>
<comment type="caution">
    <text evidence="2">The sequence shown here is derived from an EMBL/GenBank/DDBJ whole genome shotgun (WGS) entry which is preliminary data.</text>
</comment>
<organism evidence="2 3">
    <name type="scientific">Pichia kluyveri</name>
    <name type="common">Yeast</name>
    <dbReference type="NCBI Taxonomy" id="36015"/>
    <lineage>
        <taxon>Eukaryota</taxon>
        <taxon>Fungi</taxon>
        <taxon>Dikarya</taxon>
        <taxon>Ascomycota</taxon>
        <taxon>Saccharomycotina</taxon>
        <taxon>Pichiomycetes</taxon>
        <taxon>Pichiales</taxon>
        <taxon>Pichiaceae</taxon>
        <taxon>Pichia</taxon>
    </lineage>
</organism>
<dbReference type="AlphaFoldDB" id="A0AAV5R3A4"/>
<name>A0AAV5R3A4_PICKL</name>
<dbReference type="Proteomes" id="UP001378960">
    <property type="component" value="Unassembled WGS sequence"/>
</dbReference>
<evidence type="ECO:0000259" key="1">
    <source>
        <dbReference type="Pfam" id="PF08652"/>
    </source>
</evidence>
<proteinExistence type="predicted"/>
<accession>A0AAV5R3A4</accession>
<keyword evidence="3" id="KW-1185">Reference proteome</keyword>
<gene>
    <name evidence="2" type="ORF">DAPK24_016760</name>
</gene>
<protein>
    <recommendedName>
        <fullName evidence="1">RAI1-like domain-containing protein</fullName>
    </recommendedName>
</protein>
<reference evidence="2 3" key="1">
    <citation type="journal article" date="2023" name="Elife">
        <title>Identification of key yeast species and microbe-microbe interactions impacting larval growth of Drosophila in the wild.</title>
        <authorList>
            <person name="Mure A."/>
            <person name="Sugiura Y."/>
            <person name="Maeda R."/>
            <person name="Honda K."/>
            <person name="Sakurai N."/>
            <person name="Takahashi Y."/>
            <person name="Watada M."/>
            <person name="Katoh T."/>
            <person name="Gotoh A."/>
            <person name="Gotoh Y."/>
            <person name="Taniguchi I."/>
            <person name="Nakamura K."/>
            <person name="Hayashi T."/>
            <person name="Katayama T."/>
            <person name="Uemura T."/>
            <person name="Hattori Y."/>
        </authorList>
    </citation>
    <scope>NUCLEOTIDE SEQUENCE [LARGE SCALE GENOMIC DNA]</scope>
    <source>
        <strain evidence="2 3">PK-24</strain>
    </source>
</reference>